<gene>
    <name evidence="2" type="ORF">DDJ31_02775</name>
</gene>
<feature type="region of interest" description="Disordered" evidence="1">
    <location>
        <begin position="1"/>
        <end position="82"/>
    </location>
</feature>
<organism evidence="2 3">
    <name type="scientific">Streptomyces griseoviridis</name>
    <dbReference type="NCBI Taxonomy" id="45398"/>
    <lineage>
        <taxon>Bacteria</taxon>
        <taxon>Bacillati</taxon>
        <taxon>Actinomycetota</taxon>
        <taxon>Actinomycetes</taxon>
        <taxon>Kitasatosporales</taxon>
        <taxon>Streptomycetaceae</taxon>
        <taxon>Streptomyces</taxon>
    </lineage>
</organism>
<proteinExistence type="predicted"/>
<evidence type="ECO:0000256" key="1">
    <source>
        <dbReference type="SAM" id="MobiDB-lite"/>
    </source>
</evidence>
<sequence>MPRRRRSARPGGKRPWRGADGTGPPVDVLVGRERADPSGSGAHDGGAAYADRTARHFGGPRAGDGGEAPHRSPVPQRPAPVP</sequence>
<dbReference type="Proteomes" id="UP000501753">
    <property type="component" value="Chromosome"/>
</dbReference>
<feature type="compositionally biased region" description="Basic residues" evidence="1">
    <location>
        <begin position="1"/>
        <end position="16"/>
    </location>
</feature>
<evidence type="ECO:0000313" key="2">
    <source>
        <dbReference type="EMBL" id="QCN84025.1"/>
    </source>
</evidence>
<reference evidence="2 3" key="1">
    <citation type="submission" date="2018-04" db="EMBL/GenBank/DDBJ databases">
        <title>Complete genome sequences of Streptomyces griseoviridis K61 and characterization of antagonistic properties of biological control agents.</title>
        <authorList>
            <person name="Mariita R.M."/>
            <person name="Sello J.K."/>
        </authorList>
    </citation>
    <scope>NUCLEOTIDE SEQUENCE [LARGE SCALE GENOMIC DNA]</scope>
    <source>
        <strain evidence="2 3">K61</strain>
    </source>
</reference>
<name>A0ABX5TQT3_STRGD</name>
<protein>
    <submittedName>
        <fullName evidence="2">Uncharacterized protein</fullName>
    </submittedName>
</protein>
<evidence type="ECO:0000313" key="3">
    <source>
        <dbReference type="Proteomes" id="UP000501753"/>
    </source>
</evidence>
<keyword evidence="3" id="KW-1185">Reference proteome</keyword>
<accession>A0ABX5TQT3</accession>
<dbReference type="EMBL" id="CP029078">
    <property type="protein sequence ID" value="QCN84025.1"/>
    <property type="molecule type" value="Genomic_DNA"/>
</dbReference>